<dbReference type="InterPro" id="IPR043135">
    <property type="entry name" value="Fur_C"/>
</dbReference>
<evidence type="ECO:0000256" key="6">
    <source>
        <dbReference type="ARBA" id="ARBA00022723"/>
    </source>
</evidence>
<evidence type="ECO:0000256" key="5">
    <source>
        <dbReference type="ARBA" id="ARBA00022491"/>
    </source>
</evidence>
<dbReference type="Gene3D" id="3.30.1490.190">
    <property type="match status" value="1"/>
</dbReference>
<name>A0ABV0IEQ9_9MICC</name>
<dbReference type="InterPro" id="IPR036390">
    <property type="entry name" value="WH_DNA-bd_sf"/>
</dbReference>
<comment type="similarity">
    <text evidence="2">Belongs to the Fur family.</text>
</comment>
<comment type="subunit">
    <text evidence="3">Homodimer.</text>
</comment>
<evidence type="ECO:0000313" key="11">
    <source>
        <dbReference type="EMBL" id="MEO9246645.1"/>
    </source>
</evidence>
<dbReference type="PANTHER" id="PTHR33202">
    <property type="entry name" value="ZINC UPTAKE REGULATION PROTEIN"/>
    <property type="match status" value="1"/>
</dbReference>
<dbReference type="PANTHER" id="PTHR33202:SF2">
    <property type="entry name" value="FERRIC UPTAKE REGULATION PROTEIN"/>
    <property type="match status" value="1"/>
</dbReference>
<dbReference type="Gene3D" id="1.10.10.10">
    <property type="entry name" value="Winged helix-like DNA-binding domain superfamily/Winged helix DNA-binding domain"/>
    <property type="match status" value="1"/>
</dbReference>
<evidence type="ECO:0000313" key="12">
    <source>
        <dbReference type="Proteomes" id="UP001484097"/>
    </source>
</evidence>
<evidence type="ECO:0000256" key="2">
    <source>
        <dbReference type="ARBA" id="ARBA00007957"/>
    </source>
</evidence>
<keyword evidence="9" id="KW-0238">DNA-binding</keyword>
<evidence type="ECO:0000256" key="1">
    <source>
        <dbReference type="ARBA" id="ARBA00004496"/>
    </source>
</evidence>
<keyword evidence="4" id="KW-0963">Cytoplasm</keyword>
<dbReference type="InterPro" id="IPR036388">
    <property type="entry name" value="WH-like_DNA-bd_sf"/>
</dbReference>
<gene>
    <name evidence="11" type="ORF">ABDK96_03015</name>
</gene>
<dbReference type="SUPFAM" id="SSF46785">
    <property type="entry name" value="Winged helix' DNA-binding domain"/>
    <property type="match status" value="1"/>
</dbReference>
<keyword evidence="8" id="KW-0805">Transcription regulation</keyword>
<dbReference type="Proteomes" id="UP001484097">
    <property type="component" value="Unassembled WGS sequence"/>
</dbReference>
<keyword evidence="12" id="KW-1185">Reference proteome</keyword>
<dbReference type="EMBL" id="JBDXMX010000001">
    <property type="protein sequence ID" value="MEO9246645.1"/>
    <property type="molecule type" value="Genomic_DNA"/>
</dbReference>
<reference evidence="11 12" key="1">
    <citation type="submission" date="2024-05" db="EMBL/GenBank/DDBJ databases">
        <authorList>
            <person name="Yi C."/>
        </authorList>
    </citation>
    <scope>NUCLEOTIDE SEQUENCE [LARGE SCALE GENOMIC DNA]</scope>
    <source>
        <strain evidence="11 12">XS13</strain>
    </source>
</reference>
<keyword evidence="10" id="KW-0804">Transcription</keyword>
<evidence type="ECO:0000256" key="10">
    <source>
        <dbReference type="ARBA" id="ARBA00023163"/>
    </source>
</evidence>
<proteinExistence type="inferred from homology"/>
<dbReference type="InterPro" id="IPR002481">
    <property type="entry name" value="FUR"/>
</dbReference>
<evidence type="ECO:0000256" key="7">
    <source>
        <dbReference type="ARBA" id="ARBA00022833"/>
    </source>
</evidence>
<sequence>MNAGPVKSRSTRQKTAVNQALDEIEDFVSAQELFALLKERGEQVSLATVYRILQQQQQDGLVDVLNPDDGESLFRRCEAQTHHHHLVCRRCGRAVEIEAPAVEAWAARTAEEHGFTEVEHTVEIYGICPDCSRS</sequence>
<evidence type="ECO:0000256" key="9">
    <source>
        <dbReference type="ARBA" id="ARBA00023125"/>
    </source>
</evidence>
<keyword evidence="6" id="KW-0479">Metal-binding</keyword>
<keyword evidence="5" id="KW-0678">Repressor</keyword>
<dbReference type="RefSeq" id="WP_309808833.1">
    <property type="nucleotide sequence ID" value="NZ_JBDXMX010000001.1"/>
</dbReference>
<comment type="subcellular location">
    <subcellularLocation>
        <location evidence="1">Cytoplasm</location>
    </subcellularLocation>
</comment>
<dbReference type="CDD" id="cd07153">
    <property type="entry name" value="Fur_like"/>
    <property type="match status" value="1"/>
</dbReference>
<evidence type="ECO:0000256" key="3">
    <source>
        <dbReference type="ARBA" id="ARBA00011738"/>
    </source>
</evidence>
<comment type="caution">
    <text evidence="11">The sequence shown here is derived from an EMBL/GenBank/DDBJ whole genome shotgun (WGS) entry which is preliminary data.</text>
</comment>
<protein>
    <submittedName>
        <fullName evidence="11">Fur family transcriptional regulator</fullName>
    </submittedName>
</protein>
<organism evidence="11 12">
    <name type="scientific">Citricoccus nitrophenolicus</name>
    <dbReference type="NCBI Taxonomy" id="863575"/>
    <lineage>
        <taxon>Bacteria</taxon>
        <taxon>Bacillati</taxon>
        <taxon>Actinomycetota</taxon>
        <taxon>Actinomycetes</taxon>
        <taxon>Micrococcales</taxon>
        <taxon>Micrococcaceae</taxon>
        <taxon>Citricoccus</taxon>
    </lineage>
</organism>
<keyword evidence="7" id="KW-0862">Zinc</keyword>
<evidence type="ECO:0000256" key="4">
    <source>
        <dbReference type="ARBA" id="ARBA00022490"/>
    </source>
</evidence>
<accession>A0ABV0IEQ9</accession>
<evidence type="ECO:0000256" key="8">
    <source>
        <dbReference type="ARBA" id="ARBA00023015"/>
    </source>
</evidence>
<dbReference type="Pfam" id="PF01475">
    <property type="entry name" value="FUR"/>
    <property type="match status" value="1"/>
</dbReference>